<dbReference type="PROSITE" id="PS51318">
    <property type="entry name" value="TAT"/>
    <property type="match status" value="1"/>
</dbReference>
<dbReference type="Proteomes" id="UP001302494">
    <property type="component" value="Chromosome"/>
</dbReference>
<feature type="domain" description="Oxidoreductase molybdopterin-binding" evidence="1">
    <location>
        <begin position="69"/>
        <end position="214"/>
    </location>
</feature>
<dbReference type="InterPro" id="IPR006311">
    <property type="entry name" value="TAT_signal"/>
</dbReference>
<evidence type="ECO:0000313" key="3">
    <source>
        <dbReference type="EMBL" id="WNM63756.1"/>
    </source>
</evidence>
<dbReference type="PANTHER" id="PTHR19372:SF7">
    <property type="entry name" value="SULFITE OXIDASE, MITOCHONDRIAL"/>
    <property type="match status" value="1"/>
</dbReference>
<gene>
    <name evidence="3" type="ORF">PQG83_08375</name>
</gene>
<evidence type="ECO:0000259" key="1">
    <source>
        <dbReference type="Pfam" id="PF00174"/>
    </source>
</evidence>
<dbReference type="Pfam" id="PF03404">
    <property type="entry name" value="Mo-co_dimer"/>
    <property type="match status" value="1"/>
</dbReference>
<dbReference type="SUPFAM" id="SSF56524">
    <property type="entry name" value="Oxidoreductase molybdopterin-binding domain"/>
    <property type="match status" value="1"/>
</dbReference>
<dbReference type="GO" id="GO:0030151">
    <property type="term" value="F:molybdenum ion binding"/>
    <property type="evidence" value="ECO:0007669"/>
    <property type="project" value="InterPro"/>
</dbReference>
<dbReference type="InterPro" id="IPR005066">
    <property type="entry name" value="MoCF_OxRdtse_dimer"/>
</dbReference>
<dbReference type="InterPro" id="IPR014756">
    <property type="entry name" value="Ig_E-set"/>
</dbReference>
<name>A0AA96GKR9_9BACT</name>
<dbReference type="Gene3D" id="2.60.40.650">
    <property type="match status" value="1"/>
</dbReference>
<dbReference type="GO" id="GO:0006790">
    <property type="term" value="P:sulfur compound metabolic process"/>
    <property type="evidence" value="ECO:0007669"/>
    <property type="project" value="TreeGrafter"/>
</dbReference>
<dbReference type="RefSeq" id="WP_312748442.1">
    <property type="nucleotide sequence ID" value="NZ_CP116968.1"/>
</dbReference>
<evidence type="ECO:0000259" key="2">
    <source>
        <dbReference type="Pfam" id="PF03404"/>
    </source>
</evidence>
<reference evidence="3 4" key="1">
    <citation type="submission" date="2023-01" db="EMBL/GenBank/DDBJ databases">
        <title>Cultivation and genomic characterization of new, ubiquitous marine nitrite-oxidizing bacteria from the Nitrospirales.</title>
        <authorList>
            <person name="Mueller A.J."/>
            <person name="Daebeler A."/>
            <person name="Herbold C.W."/>
            <person name="Kirkegaard R.H."/>
            <person name="Daims H."/>
        </authorList>
    </citation>
    <scope>NUCLEOTIDE SEQUENCE [LARGE SCALE GENOMIC DNA]</scope>
    <source>
        <strain evidence="3 4">DK</strain>
    </source>
</reference>
<dbReference type="GO" id="GO:0008482">
    <property type="term" value="F:sulfite oxidase activity"/>
    <property type="evidence" value="ECO:0007669"/>
    <property type="project" value="TreeGrafter"/>
</dbReference>
<dbReference type="Pfam" id="PF00174">
    <property type="entry name" value="Oxidored_molyb"/>
    <property type="match status" value="1"/>
</dbReference>
<dbReference type="InterPro" id="IPR036374">
    <property type="entry name" value="OxRdtase_Mopterin-bd_sf"/>
</dbReference>
<dbReference type="KEGG" id="nneo:PQG83_08375"/>
<accession>A0AA96GKR9</accession>
<dbReference type="GO" id="GO:0043546">
    <property type="term" value="F:molybdopterin cofactor binding"/>
    <property type="evidence" value="ECO:0007669"/>
    <property type="project" value="TreeGrafter"/>
</dbReference>
<proteinExistence type="predicted"/>
<keyword evidence="4" id="KW-1185">Reference proteome</keyword>
<sequence>MRNSDQTWLSRRRFLQISGTLAITPLLLTKGFARAGMWSQLFGSTKRTTSPITSNDEFYITSYRTPPFVPADRWALTIRGTVMSPFTLTYRDLLAQPAITEIVTLECVGNGVAGEAIGTAEWQGVRLKALLDKARVTSHTRDAVFHAADGYSDSLTIERAMMDDIMVAYRMNGVPLPLGHGFPARMIVPGHYGMKHVQWLTGIELVSSDYKGYYQRRDWSDEAIVKTKSWITDPQTGDTLPAQKLFTMQGFAFAGSRGIRQVDISTDGGESWSAATLAPALSPYSWVMWSYPWEPQRPGDFYILARATDGTGEQQRAQEHPPFPDGASGLQEVIVSVI</sequence>
<evidence type="ECO:0000313" key="4">
    <source>
        <dbReference type="Proteomes" id="UP001302494"/>
    </source>
</evidence>
<dbReference type="AlphaFoldDB" id="A0AA96GKR9"/>
<dbReference type="PANTHER" id="PTHR19372">
    <property type="entry name" value="SULFITE REDUCTASE"/>
    <property type="match status" value="1"/>
</dbReference>
<dbReference type="InterPro" id="IPR000572">
    <property type="entry name" value="OxRdtase_Mopterin-bd_dom"/>
</dbReference>
<dbReference type="EMBL" id="CP116968">
    <property type="protein sequence ID" value="WNM63756.1"/>
    <property type="molecule type" value="Genomic_DNA"/>
</dbReference>
<feature type="domain" description="Moybdenum cofactor oxidoreductase dimerisation" evidence="2">
    <location>
        <begin position="226"/>
        <end position="311"/>
    </location>
</feature>
<protein>
    <submittedName>
        <fullName evidence="3">Molybdopterin-dependent oxidoreductase</fullName>
    </submittedName>
</protein>
<dbReference type="GO" id="GO:0020037">
    <property type="term" value="F:heme binding"/>
    <property type="evidence" value="ECO:0007669"/>
    <property type="project" value="TreeGrafter"/>
</dbReference>
<dbReference type="SUPFAM" id="SSF81296">
    <property type="entry name" value="E set domains"/>
    <property type="match status" value="1"/>
</dbReference>
<organism evidence="3 4">
    <name type="scientific">Candidatus Nitrospira neomarina</name>
    <dbReference type="NCBI Taxonomy" id="3020899"/>
    <lineage>
        <taxon>Bacteria</taxon>
        <taxon>Pseudomonadati</taxon>
        <taxon>Nitrospirota</taxon>
        <taxon>Nitrospiria</taxon>
        <taxon>Nitrospirales</taxon>
        <taxon>Nitrospiraceae</taxon>
        <taxon>Nitrospira</taxon>
    </lineage>
</organism>
<dbReference type="Gene3D" id="3.90.420.10">
    <property type="entry name" value="Oxidoreductase, molybdopterin-binding domain"/>
    <property type="match status" value="1"/>
</dbReference>